<protein>
    <recommendedName>
        <fullName evidence="11">Acyl-coenzyme A oxidase</fullName>
    </recommendedName>
</protein>
<comment type="similarity">
    <text evidence="4 11">Belongs to the acyl-CoA oxidase family.</text>
</comment>
<dbReference type="PANTHER" id="PTHR10909">
    <property type="entry name" value="ELECTRON TRANSPORT OXIDOREDUCTASE"/>
    <property type="match status" value="1"/>
</dbReference>
<dbReference type="SUPFAM" id="SSF47203">
    <property type="entry name" value="Acyl-CoA dehydrogenase C-terminal domain-like"/>
    <property type="match status" value="2"/>
</dbReference>
<dbReference type="AlphaFoldDB" id="A0A7S1KN30"/>
<feature type="domain" description="Acyl-CoA oxidase C-terminal" evidence="14">
    <location>
        <begin position="519"/>
        <end position="699"/>
    </location>
</feature>
<keyword evidence="5 11" id="KW-0285">Flavoprotein</keyword>
<dbReference type="Pfam" id="PF01756">
    <property type="entry name" value="ACOX"/>
    <property type="match status" value="1"/>
</dbReference>
<comment type="subcellular location">
    <subcellularLocation>
        <location evidence="2">Peroxisome</location>
    </subcellularLocation>
</comment>
<keyword evidence="8" id="KW-0560">Oxidoreductase</keyword>
<evidence type="ECO:0000259" key="14">
    <source>
        <dbReference type="Pfam" id="PF01756"/>
    </source>
</evidence>
<dbReference type="EMBL" id="HBGD01003251">
    <property type="protein sequence ID" value="CAD9079456.1"/>
    <property type="molecule type" value="Transcribed_RNA"/>
</dbReference>
<dbReference type="Gene3D" id="1.20.140.10">
    <property type="entry name" value="Butyryl-CoA Dehydrogenase, subunit A, domain 3"/>
    <property type="match status" value="2"/>
</dbReference>
<dbReference type="GO" id="GO:0071949">
    <property type="term" value="F:FAD binding"/>
    <property type="evidence" value="ECO:0007669"/>
    <property type="project" value="InterPro"/>
</dbReference>
<dbReference type="SUPFAM" id="SSF56645">
    <property type="entry name" value="Acyl-CoA dehydrogenase NM domain-like"/>
    <property type="match status" value="1"/>
</dbReference>
<dbReference type="GO" id="GO:0005504">
    <property type="term" value="F:fatty acid binding"/>
    <property type="evidence" value="ECO:0007669"/>
    <property type="project" value="TreeGrafter"/>
</dbReference>
<dbReference type="FunFam" id="1.20.140.10:FF:000010">
    <property type="entry name" value="Acyl-coenzyme A oxidase"/>
    <property type="match status" value="1"/>
</dbReference>
<dbReference type="InterPro" id="IPR012258">
    <property type="entry name" value="Acyl-CoA_oxidase"/>
</dbReference>
<comment type="cofactor">
    <cofactor evidence="1">
        <name>FAD</name>
        <dbReference type="ChEBI" id="CHEBI:57692"/>
    </cofactor>
</comment>
<dbReference type="PIRSF" id="PIRSF000168">
    <property type="entry name" value="Acyl-CoA_oxidase"/>
    <property type="match status" value="1"/>
</dbReference>
<dbReference type="InterPro" id="IPR036250">
    <property type="entry name" value="AcylCo_DH-like_C"/>
</dbReference>
<reference evidence="16" key="1">
    <citation type="submission" date="2021-01" db="EMBL/GenBank/DDBJ databases">
        <authorList>
            <person name="Corre E."/>
            <person name="Pelletier E."/>
            <person name="Niang G."/>
            <person name="Scheremetjew M."/>
            <person name="Finn R."/>
            <person name="Kale V."/>
            <person name="Holt S."/>
            <person name="Cochrane G."/>
            <person name="Meng A."/>
            <person name="Brown T."/>
            <person name="Cohen L."/>
        </authorList>
    </citation>
    <scope>NUCLEOTIDE SEQUENCE</scope>
    <source>
        <strain evidence="16">WS</strain>
    </source>
</reference>
<evidence type="ECO:0000256" key="11">
    <source>
        <dbReference type="PIRNR" id="PIRNR000168"/>
    </source>
</evidence>
<dbReference type="InterPro" id="IPR046373">
    <property type="entry name" value="Acyl-CoA_Oxase/DH_mid-dom_sf"/>
</dbReference>
<dbReference type="GO" id="GO:0016402">
    <property type="term" value="F:pristanoyl-CoA oxidase activity"/>
    <property type="evidence" value="ECO:0007669"/>
    <property type="project" value="TreeGrafter"/>
</dbReference>
<sequence length="711" mass="80760">MTSSQNLTHSLHNFLFQNHQETLSRAYSLIHDALRPKNLVLLEGKEQRREENLRQFREIVSLGLDGWYTDEHLDGNPTADTSSKHNLTTTQQRTREDLIAALWRRVHTVNAMWDAGMVGQVTSTLHQLFSTTIESLGTKESHARFFPSSPDMKNLSIFGCFALTEMTHGSDTKNMKTEVRYLPETQSFELHTPHRDASKVWIGNLGKHATHAIVAAQLIIQSKSYGLHWFVVPIRNEVTHDMLPGVYVGDWGSKTSATWDAMDNGFVWFDHVKLPLASMLNRYQEVTPQGEYVVKIKDRRTLFGLTLGALSGGRVGIAHDVVSRSRLSLIIAVRYSHARKQFGEPTRNSPETEQPVISYQYQQYRLMPRLATYFCMNFFGRNLHNWYQELKQMTASGDITHQFLDMNSEIHALSCGFKPVASWHARDTMQICRECAGGHGFAAWARLTALRDDLDPSLTYEGDNNVIIAQVAKYLLQAIKRVHQGRKVSSPFHSIDYLNDLAKFFGQKCNIESSFKSTEEISNALKWKSMYLLVKSSKKLANLMGSSEKTKSTWSAFNQTQAFHLHSAARAHMDNVVFQCAMEHIQNCTDTQVRNVLTQCAHLFGLWSLVAKDESSSVLLEGGYMNAHQMQLARDEILEWCRELSEVSLSLVNAVAPPDFILNSAIAPSDLDYPKAIWNRVLQEKGVYEKAKYWEILRTPVQKRGGLASKL</sequence>
<dbReference type="InterPro" id="IPR009100">
    <property type="entry name" value="AcylCoA_DH/oxidase_NM_dom_sf"/>
</dbReference>
<evidence type="ECO:0000256" key="13">
    <source>
        <dbReference type="PIRSR" id="PIRSR000168-2"/>
    </source>
</evidence>
<dbReference type="InterPro" id="IPR002655">
    <property type="entry name" value="Acyl-CoA_oxidase_C"/>
</dbReference>
<dbReference type="FunFam" id="2.40.110.10:FF:000005">
    <property type="entry name" value="Acyl-coenzyme A oxidase"/>
    <property type="match status" value="1"/>
</dbReference>
<keyword evidence="10" id="KW-0576">Peroxisome</keyword>
<comment type="pathway">
    <text evidence="3">Lipid metabolism.</text>
</comment>
<dbReference type="GO" id="GO:0055088">
    <property type="term" value="P:lipid homeostasis"/>
    <property type="evidence" value="ECO:0007669"/>
    <property type="project" value="TreeGrafter"/>
</dbReference>
<feature type="binding site" evidence="13">
    <location>
        <position position="164"/>
    </location>
    <ligand>
        <name>FAD</name>
        <dbReference type="ChEBI" id="CHEBI:57692"/>
    </ligand>
</feature>
<evidence type="ECO:0000256" key="2">
    <source>
        <dbReference type="ARBA" id="ARBA00004275"/>
    </source>
</evidence>
<dbReference type="FunFam" id="1.20.140.10:FF:000007">
    <property type="entry name" value="Acyl-coenzyme A oxidase"/>
    <property type="match status" value="1"/>
</dbReference>
<dbReference type="Pfam" id="PF22924">
    <property type="entry name" value="ACOX_C_alpha1"/>
    <property type="match status" value="1"/>
</dbReference>
<evidence type="ECO:0000256" key="7">
    <source>
        <dbReference type="ARBA" id="ARBA00022832"/>
    </source>
</evidence>
<evidence type="ECO:0000256" key="12">
    <source>
        <dbReference type="PIRSR" id="PIRSR000168-1"/>
    </source>
</evidence>
<gene>
    <name evidence="16" type="ORF">PCOS0759_LOCUS2690</name>
</gene>
<evidence type="ECO:0000256" key="10">
    <source>
        <dbReference type="ARBA" id="ARBA00023140"/>
    </source>
</evidence>
<feature type="domain" description="Acyl-CoA oxidase C-alpha1" evidence="15">
    <location>
        <begin position="308"/>
        <end position="476"/>
    </location>
</feature>
<organism evidence="16">
    <name type="scientific">Percolomonas cosmopolitus</name>
    <dbReference type="NCBI Taxonomy" id="63605"/>
    <lineage>
        <taxon>Eukaryota</taxon>
        <taxon>Discoba</taxon>
        <taxon>Heterolobosea</taxon>
        <taxon>Tetramitia</taxon>
        <taxon>Eutetramitia</taxon>
        <taxon>Percolomonadidae</taxon>
        <taxon>Percolomonas</taxon>
    </lineage>
</organism>
<dbReference type="PANTHER" id="PTHR10909:SF390">
    <property type="entry name" value="PEROXISOMAL ACYL-COENZYME A OXIDASE 3"/>
    <property type="match status" value="1"/>
</dbReference>
<evidence type="ECO:0000259" key="15">
    <source>
        <dbReference type="Pfam" id="PF22924"/>
    </source>
</evidence>
<feature type="binding site" evidence="13">
    <location>
        <position position="203"/>
    </location>
    <ligand>
        <name>FAD</name>
        <dbReference type="ChEBI" id="CHEBI:57692"/>
    </ligand>
</feature>
<dbReference type="InterPro" id="IPR055060">
    <property type="entry name" value="ACOX_C_alpha1"/>
</dbReference>
<dbReference type="GO" id="GO:0005777">
    <property type="term" value="C:peroxisome"/>
    <property type="evidence" value="ECO:0007669"/>
    <property type="project" value="UniProtKB-SubCell"/>
</dbReference>
<proteinExistence type="inferred from homology"/>
<accession>A0A7S1KN30</accession>
<keyword evidence="7" id="KW-0276">Fatty acid metabolism</keyword>
<keyword evidence="9" id="KW-0443">Lipid metabolism</keyword>
<evidence type="ECO:0000256" key="4">
    <source>
        <dbReference type="ARBA" id="ARBA00006288"/>
    </source>
</evidence>
<evidence type="ECO:0000256" key="1">
    <source>
        <dbReference type="ARBA" id="ARBA00001974"/>
    </source>
</evidence>
<evidence type="ECO:0000256" key="6">
    <source>
        <dbReference type="ARBA" id="ARBA00022827"/>
    </source>
</evidence>
<feature type="active site" description="Proton acceptor" evidence="12">
    <location>
        <position position="461"/>
    </location>
</feature>
<name>A0A7S1KN30_9EUKA</name>
<evidence type="ECO:0000256" key="8">
    <source>
        <dbReference type="ARBA" id="ARBA00023002"/>
    </source>
</evidence>
<dbReference type="GO" id="GO:0033540">
    <property type="term" value="P:fatty acid beta-oxidation using acyl-CoA oxidase"/>
    <property type="evidence" value="ECO:0007669"/>
    <property type="project" value="TreeGrafter"/>
</dbReference>
<keyword evidence="6 11" id="KW-0274">FAD</keyword>
<evidence type="ECO:0000256" key="5">
    <source>
        <dbReference type="ARBA" id="ARBA00022630"/>
    </source>
</evidence>
<evidence type="ECO:0000313" key="16">
    <source>
        <dbReference type="EMBL" id="CAD9079456.1"/>
    </source>
</evidence>
<dbReference type="Gene3D" id="2.40.110.10">
    <property type="entry name" value="Butyryl-CoA Dehydrogenase, subunit A, domain 2"/>
    <property type="match status" value="1"/>
</dbReference>
<evidence type="ECO:0000256" key="9">
    <source>
        <dbReference type="ARBA" id="ARBA00023098"/>
    </source>
</evidence>
<evidence type="ECO:0000256" key="3">
    <source>
        <dbReference type="ARBA" id="ARBA00005189"/>
    </source>
</evidence>